<dbReference type="PROSITE" id="PS51257">
    <property type="entry name" value="PROKAR_LIPOPROTEIN"/>
    <property type="match status" value="1"/>
</dbReference>
<dbReference type="Pfam" id="PF13698">
    <property type="entry name" value="DUF4156"/>
    <property type="match status" value="1"/>
</dbReference>
<sequence>MTKARASHLVLGLLIAAFAGCTSVDVVPGSERVRVFESEPKGCLYIGEVSSIQKKRELSTLATEMSLDTRIDLRNKAYKLGANVLVFMKPKSAVGTTSATATAPKATEPVKVVEVESDSSSDEASSSSEGPLVFLATAFKCPSGILNQ</sequence>
<evidence type="ECO:0008006" key="4">
    <source>
        <dbReference type="Google" id="ProtNLM"/>
    </source>
</evidence>
<dbReference type="Proteomes" id="UP000012040">
    <property type="component" value="Chromosome"/>
</dbReference>
<evidence type="ECO:0000313" key="2">
    <source>
        <dbReference type="EMBL" id="AGH95720.1"/>
    </source>
</evidence>
<feature type="chain" id="PRO_5004060160" description="Lipoprotein" evidence="1">
    <location>
        <begin position="20"/>
        <end position="148"/>
    </location>
</feature>
<gene>
    <name evidence="2" type="ORF">A11Q_1504</name>
</gene>
<keyword evidence="3" id="KW-1185">Reference proteome</keyword>
<evidence type="ECO:0000256" key="1">
    <source>
        <dbReference type="SAM" id="SignalP"/>
    </source>
</evidence>
<proteinExistence type="predicted"/>
<dbReference type="EMBL" id="CP003537">
    <property type="protein sequence ID" value="AGH95720.1"/>
    <property type="molecule type" value="Genomic_DNA"/>
</dbReference>
<dbReference type="STRING" id="1184267.A11Q_1504"/>
<reference evidence="2 3" key="1">
    <citation type="journal article" date="2013" name="ISME J.">
        <title>By their genes ye shall know them: genomic signatures of predatory bacteria.</title>
        <authorList>
            <person name="Pasternak Z."/>
            <person name="Pietrokovski S."/>
            <person name="Rotem O."/>
            <person name="Gophna U."/>
            <person name="Lurie-Weinberger M.N."/>
            <person name="Jurkevitch E."/>
        </authorList>
    </citation>
    <scope>NUCLEOTIDE SEQUENCE [LARGE SCALE GENOMIC DNA]</scope>
    <source>
        <strain evidence="2 3">JSS</strain>
    </source>
</reference>
<accession>M4VB66</accession>
<dbReference type="RefSeq" id="WP_015470210.1">
    <property type="nucleotide sequence ID" value="NC_020813.1"/>
</dbReference>
<dbReference type="OrthoDB" id="8565002at2"/>
<dbReference type="HOGENOM" id="CLU_1755275_0_0_7"/>
<organism evidence="2 3">
    <name type="scientific">Pseudobdellovibrio exovorus JSS</name>
    <dbReference type="NCBI Taxonomy" id="1184267"/>
    <lineage>
        <taxon>Bacteria</taxon>
        <taxon>Pseudomonadati</taxon>
        <taxon>Bdellovibrionota</taxon>
        <taxon>Bdellovibrionia</taxon>
        <taxon>Bdellovibrionales</taxon>
        <taxon>Pseudobdellovibrionaceae</taxon>
        <taxon>Pseudobdellovibrio</taxon>
    </lineage>
</organism>
<protein>
    <recommendedName>
        <fullName evidence="4">Lipoprotein</fullName>
    </recommendedName>
</protein>
<feature type="signal peptide" evidence="1">
    <location>
        <begin position="1"/>
        <end position="19"/>
    </location>
</feature>
<evidence type="ECO:0000313" key="3">
    <source>
        <dbReference type="Proteomes" id="UP000012040"/>
    </source>
</evidence>
<name>M4VB66_9BACT</name>
<dbReference type="KEGG" id="bex:A11Q_1504"/>
<dbReference type="AlphaFoldDB" id="M4VB66"/>
<keyword evidence="1" id="KW-0732">Signal</keyword>
<dbReference type="InterPro" id="IPR025294">
    <property type="entry name" value="DUF4156"/>
</dbReference>
<dbReference type="PATRIC" id="fig|1184267.3.peg.1521"/>